<dbReference type="EMBL" id="VIGI01000007">
    <property type="protein sequence ID" value="KAB8298342.1"/>
    <property type="molecule type" value="Genomic_DNA"/>
</dbReference>
<evidence type="ECO:0000259" key="11">
    <source>
        <dbReference type="Pfam" id="PF00749"/>
    </source>
</evidence>
<dbReference type="InterPro" id="IPR000924">
    <property type="entry name" value="Glu/Gln-tRNA-synth"/>
</dbReference>
<evidence type="ECO:0000259" key="13">
    <source>
        <dbReference type="Pfam" id="PF20974"/>
    </source>
</evidence>
<evidence type="ECO:0000256" key="3">
    <source>
        <dbReference type="ARBA" id="ARBA00022598"/>
    </source>
</evidence>
<dbReference type="Gene3D" id="3.40.50.620">
    <property type="entry name" value="HUPs"/>
    <property type="match status" value="1"/>
</dbReference>
<keyword evidence="6 9" id="KW-0648">Protein biosynthesis</keyword>
<keyword evidence="5 9" id="KW-0067">ATP-binding</keyword>
<dbReference type="Pfam" id="PF20974">
    <property type="entry name" value="tRNA-synt_1c_C2"/>
    <property type="match status" value="1"/>
</dbReference>
<dbReference type="FunFam" id="2.40.240.10:FF:000007">
    <property type="entry name" value="Glutamine--tRNA ligase"/>
    <property type="match status" value="1"/>
</dbReference>
<organism evidence="14 15">
    <name type="scientific">Monilinia laxa</name>
    <name type="common">Brown rot fungus</name>
    <name type="synonym">Sclerotinia laxa</name>
    <dbReference type="NCBI Taxonomy" id="61186"/>
    <lineage>
        <taxon>Eukaryota</taxon>
        <taxon>Fungi</taxon>
        <taxon>Dikarya</taxon>
        <taxon>Ascomycota</taxon>
        <taxon>Pezizomycotina</taxon>
        <taxon>Leotiomycetes</taxon>
        <taxon>Helotiales</taxon>
        <taxon>Sclerotiniaceae</taxon>
        <taxon>Monilinia</taxon>
    </lineage>
</organism>
<evidence type="ECO:0000256" key="6">
    <source>
        <dbReference type="ARBA" id="ARBA00022917"/>
    </source>
</evidence>
<keyword evidence="4 9" id="KW-0547">Nucleotide-binding</keyword>
<gene>
    <name evidence="14" type="ORF">EYC80_002068</name>
</gene>
<feature type="domain" description="Glutamyl/glutaminyl-tRNA synthetase class Ib anti-codon binding" evidence="12">
    <location>
        <begin position="380"/>
        <end position="476"/>
    </location>
</feature>
<dbReference type="InterPro" id="IPR020059">
    <property type="entry name" value="Glu/Gln-tRNA-synth_Ib_codon-bd"/>
</dbReference>
<comment type="similarity">
    <text evidence="1 9">Belongs to the class-I aminoacyl-tRNA synthetase family.</text>
</comment>
<dbReference type="GO" id="GO:0006425">
    <property type="term" value="P:glutaminyl-tRNA aminoacylation"/>
    <property type="evidence" value="ECO:0007669"/>
    <property type="project" value="InterPro"/>
</dbReference>
<evidence type="ECO:0000259" key="12">
    <source>
        <dbReference type="Pfam" id="PF03950"/>
    </source>
</evidence>
<keyword evidence="15" id="KW-1185">Reference proteome</keyword>
<feature type="domain" description="tRNA synthetases class I (E and Q) anti-codon binding" evidence="13">
    <location>
        <begin position="486"/>
        <end position="541"/>
    </location>
</feature>
<evidence type="ECO:0000256" key="2">
    <source>
        <dbReference type="ARBA" id="ARBA00012836"/>
    </source>
</evidence>
<dbReference type="InterPro" id="IPR020058">
    <property type="entry name" value="Glu/Gln-tRNA-synth_Ib_cat-dom"/>
</dbReference>
<dbReference type="InterPro" id="IPR014729">
    <property type="entry name" value="Rossmann-like_a/b/a_fold"/>
</dbReference>
<protein>
    <recommendedName>
        <fullName evidence="2">glutamine--tRNA ligase</fullName>
        <ecNumber evidence="2">6.1.1.18</ecNumber>
    </recommendedName>
</protein>
<dbReference type="Pfam" id="PF03950">
    <property type="entry name" value="tRNA-synt_1c_C"/>
    <property type="match status" value="1"/>
</dbReference>
<evidence type="ECO:0000256" key="8">
    <source>
        <dbReference type="ARBA" id="ARBA00048270"/>
    </source>
</evidence>
<dbReference type="InterPro" id="IPR020056">
    <property type="entry name" value="Rbsml_bL25/Gln-tRNA_synth_N"/>
</dbReference>
<dbReference type="InterPro" id="IPR001412">
    <property type="entry name" value="aa-tRNA-synth_I_CS"/>
</dbReference>
<evidence type="ECO:0000256" key="4">
    <source>
        <dbReference type="ARBA" id="ARBA00022741"/>
    </source>
</evidence>
<dbReference type="PROSITE" id="PS00178">
    <property type="entry name" value="AA_TRNA_LIGASE_I"/>
    <property type="match status" value="1"/>
</dbReference>
<feature type="domain" description="Glutamyl/glutaminyl-tRNA synthetase class Ib catalytic" evidence="11">
    <location>
        <begin position="89"/>
        <end position="376"/>
    </location>
</feature>
<dbReference type="NCBIfam" id="TIGR00440">
    <property type="entry name" value="glnS"/>
    <property type="match status" value="1"/>
</dbReference>
<dbReference type="FunFam" id="2.40.240.10:FF:000015">
    <property type="entry name" value="Glutaminyl-tRNA synthetase"/>
    <property type="match status" value="1"/>
</dbReference>
<accession>A0A5N6K740</accession>
<keyword evidence="7 9" id="KW-0030">Aminoacyl-tRNA synthetase</keyword>
<dbReference type="FunFam" id="3.40.50.620:FF:000037">
    <property type="entry name" value="Glutamine--tRNA ligase cytoplasmic"/>
    <property type="match status" value="1"/>
</dbReference>
<feature type="region of interest" description="Disordered" evidence="10">
    <location>
        <begin position="33"/>
        <end position="66"/>
    </location>
</feature>
<evidence type="ECO:0000313" key="15">
    <source>
        <dbReference type="Proteomes" id="UP000326757"/>
    </source>
</evidence>
<evidence type="ECO:0000256" key="10">
    <source>
        <dbReference type="SAM" id="MobiDB-lite"/>
    </source>
</evidence>
<dbReference type="SUPFAM" id="SSF52374">
    <property type="entry name" value="Nucleotidylyl transferase"/>
    <property type="match status" value="1"/>
</dbReference>
<dbReference type="PANTHER" id="PTHR43097">
    <property type="entry name" value="GLUTAMINE-TRNA LIGASE"/>
    <property type="match status" value="1"/>
</dbReference>
<sequence>MADPITEGMAKLQLDEETGELVSKAELKKRLAKRAKKAAQAKAKSEAPPKEAAAPKPKKAEETKAAEPSNVFAQGFLSEVYKERPVKPVFTRFPPEPNGYLHIGHAKAIAVNFGFAKYHGGQCYLRFDDTNPEAEEEKYFTAIKEMVSWLGFTPYKITHSSDNFDKLYEKAEELINLGGAYVCHCGDAEIKAQRGGEARGMRDGEYKPREAFLRMKQNIEDGNPQMWDLAAYRVLDAKHHLTGDKWKIYPTYDFTHCLCDSFENITHSLCTTEFILSRVSYEWLNSTLKVYEPMQREYGRLSITGTVLSKRKLKKLVDDKYVRGWDDPRLYTLIGIKRRGVPPGAILEFINELGVTTAPTNIQLARFDQTVRKYLELTVPRLMLVLDPVPVVIEDAEELELDIPFSPKVPAMGSHKVKLTKTVYIERSDFREVDSKDYFRLAPGKSVGLLHIPYPVKAVSFSKDGDKVTEIRAVYDKEGKKPKTYIHWVAEGSKNVEVRIFNSLFKSEKPDDAEGGFLNDINPDSEEIWPNAVIESGFDEVRRRAPWPEAAGESELGKGGPESVRFQAMRVAYMAMDSDSTDDKIILNRIVSLKEDAAVTSDDKYPGAYRES</sequence>
<dbReference type="OrthoDB" id="10250478at2759"/>
<dbReference type="Gene3D" id="2.40.240.10">
    <property type="entry name" value="Ribosomal Protein L25, Chain P"/>
    <property type="match status" value="2"/>
</dbReference>
<dbReference type="InterPro" id="IPR011035">
    <property type="entry name" value="Ribosomal_bL25/Gln-tRNA_synth"/>
</dbReference>
<comment type="catalytic activity">
    <reaction evidence="8">
        <text>tRNA(Gln) + L-glutamine + ATP = L-glutaminyl-tRNA(Gln) + AMP + diphosphate</text>
        <dbReference type="Rhea" id="RHEA:20121"/>
        <dbReference type="Rhea" id="RHEA-COMP:9662"/>
        <dbReference type="Rhea" id="RHEA-COMP:9681"/>
        <dbReference type="ChEBI" id="CHEBI:30616"/>
        <dbReference type="ChEBI" id="CHEBI:33019"/>
        <dbReference type="ChEBI" id="CHEBI:58359"/>
        <dbReference type="ChEBI" id="CHEBI:78442"/>
        <dbReference type="ChEBI" id="CHEBI:78521"/>
        <dbReference type="ChEBI" id="CHEBI:456215"/>
        <dbReference type="EC" id="6.1.1.18"/>
    </reaction>
</comment>
<dbReference type="InterPro" id="IPR050132">
    <property type="entry name" value="Gln/Glu-tRNA_Ligase"/>
</dbReference>
<evidence type="ECO:0000313" key="14">
    <source>
        <dbReference type="EMBL" id="KAB8298342.1"/>
    </source>
</evidence>
<dbReference type="Pfam" id="PF00749">
    <property type="entry name" value="tRNA-synt_1c"/>
    <property type="match status" value="1"/>
</dbReference>
<dbReference type="InterPro" id="IPR004514">
    <property type="entry name" value="Gln-tRNA-synth"/>
</dbReference>
<evidence type="ECO:0000256" key="5">
    <source>
        <dbReference type="ARBA" id="ARBA00022840"/>
    </source>
</evidence>
<dbReference type="PANTHER" id="PTHR43097:SF4">
    <property type="entry name" value="GLUTAMINE--TRNA LIGASE"/>
    <property type="match status" value="1"/>
</dbReference>
<name>A0A5N6K740_MONLA</name>
<reference evidence="14 15" key="1">
    <citation type="submission" date="2019-06" db="EMBL/GenBank/DDBJ databases">
        <title>Genome Sequence of the Brown Rot Fungal Pathogen Monilinia laxa.</title>
        <authorList>
            <person name="De Miccolis Angelini R.M."/>
            <person name="Landi L."/>
            <person name="Abate D."/>
            <person name="Pollastro S."/>
            <person name="Romanazzi G."/>
            <person name="Faretra F."/>
        </authorList>
    </citation>
    <scope>NUCLEOTIDE SEQUENCE [LARGE SCALE GENOMIC DNA]</scope>
    <source>
        <strain evidence="14 15">Mlax316</strain>
    </source>
</reference>
<dbReference type="Proteomes" id="UP000326757">
    <property type="component" value="Unassembled WGS sequence"/>
</dbReference>
<dbReference type="AlphaFoldDB" id="A0A5N6K740"/>
<dbReference type="GO" id="GO:0004819">
    <property type="term" value="F:glutamine-tRNA ligase activity"/>
    <property type="evidence" value="ECO:0007669"/>
    <property type="project" value="UniProtKB-EC"/>
</dbReference>
<dbReference type="SUPFAM" id="SSF50715">
    <property type="entry name" value="Ribosomal protein L25-like"/>
    <property type="match status" value="1"/>
</dbReference>
<dbReference type="InterPro" id="IPR049437">
    <property type="entry name" value="tRNA-synt_1c_C2"/>
</dbReference>
<dbReference type="GO" id="GO:0005524">
    <property type="term" value="F:ATP binding"/>
    <property type="evidence" value="ECO:0007669"/>
    <property type="project" value="UniProtKB-KW"/>
</dbReference>
<keyword evidence="3 9" id="KW-0436">Ligase</keyword>
<dbReference type="CDD" id="cd00807">
    <property type="entry name" value="GlnRS_core"/>
    <property type="match status" value="1"/>
</dbReference>
<evidence type="ECO:0000256" key="9">
    <source>
        <dbReference type="RuleBase" id="RU363037"/>
    </source>
</evidence>
<evidence type="ECO:0000256" key="7">
    <source>
        <dbReference type="ARBA" id="ARBA00023146"/>
    </source>
</evidence>
<dbReference type="PRINTS" id="PR00987">
    <property type="entry name" value="TRNASYNTHGLU"/>
</dbReference>
<proteinExistence type="inferred from homology"/>
<evidence type="ECO:0000256" key="1">
    <source>
        <dbReference type="ARBA" id="ARBA00005594"/>
    </source>
</evidence>
<dbReference type="GO" id="GO:0005829">
    <property type="term" value="C:cytosol"/>
    <property type="evidence" value="ECO:0007669"/>
    <property type="project" value="TreeGrafter"/>
</dbReference>
<comment type="caution">
    <text evidence="14">The sequence shown here is derived from an EMBL/GenBank/DDBJ whole genome shotgun (WGS) entry which is preliminary data.</text>
</comment>
<dbReference type="EC" id="6.1.1.18" evidence="2"/>